<comment type="pathway">
    <text evidence="1 10">Amino-acid biosynthesis; L-valine biosynthesis; L-valine from pyruvate: step 2/4.</text>
</comment>
<feature type="binding site" evidence="10">
    <location>
        <position position="58"/>
    </location>
    <ligand>
        <name>NADP(+)</name>
        <dbReference type="ChEBI" id="CHEBI:58349"/>
    </ligand>
</feature>
<dbReference type="Pfam" id="PF07991">
    <property type="entry name" value="KARI_N"/>
    <property type="match status" value="1"/>
</dbReference>
<evidence type="ECO:0000256" key="7">
    <source>
        <dbReference type="ARBA" id="ARBA00022857"/>
    </source>
</evidence>
<evidence type="ECO:0000256" key="5">
    <source>
        <dbReference type="ARBA" id="ARBA00022723"/>
    </source>
</evidence>
<dbReference type="PIRSF" id="PIRSF000116">
    <property type="entry name" value="IlvC_gammaproteo"/>
    <property type="match status" value="1"/>
</dbReference>
<evidence type="ECO:0000256" key="10">
    <source>
        <dbReference type="HAMAP-Rule" id="MF_00435"/>
    </source>
</evidence>
<dbReference type="PROSITE" id="PS51851">
    <property type="entry name" value="KARI_C"/>
    <property type="match status" value="1"/>
</dbReference>
<comment type="function">
    <text evidence="10">Involved in the biosynthesis of branched-chain amino acids (BCAA). Catalyzes an alkyl-migration followed by a ketol-acid reduction of (S)-2-acetolactate (S2AL) to yield (R)-2,3-dihydroxy-isovalerate. In the isomerase reaction, S2AL is rearranged via a Mg-dependent methyl migration to produce 3-hydroxy-3-methyl-2-ketobutyrate (HMKB). In the reductase reaction, this 2-ketoacid undergoes a metal-dependent reduction by NADPH to yield (R)-2,3-dihydroxy-isovalerate.</text>
</comment>
<comment type="similarity">
    <text evidence="3 10 11">Belongs to the ketol-acid reductoisomerase family.</text>
</comment>
<evidence type="ECO:0000256" key="8">
    <source>
        <dbReference type="ARBA" id="ARBA00023002"/>
    </source>
</evidence>
<keyword evidence="8 10" id="KW-0560">Oxidoreductase</keyword>
<keyword evidence="6 10" id="KW-0460">Magnesium</keyword>
<keyword evidence="4 10" id="KW-0028">Amino-acid biosynthesis</keyword>
<proteinExistence type="inferred from homology"/>
<organism evidence="14 15">
    <name type="scientific">Microbacterium profundi</name>
    <dbReference type="NCBI Taxonomy" id="450380"/>
    <lineage>
        <taxon>Bacteria</taxon>
        <taxon>Bacillati</taxon>
        <taxon>Actinomycetota</taxon>
        <taxon>Actinomycetes</taxon>
        <taxon>Micrococcales</taxon>
        <taxon>Microbacteriaceae</taxon>
        <taxon>Microbacterium</taxon>
    </lineage>
</organism>
<evidence type="ECO:0000259" key="13">
    <source>
        <dbReference type="PROSITE" id="PS51851"/>
    </source>
</evidence>
<feature type="binding site" evidence="10 11">
    <location>
        <position position="234"/>
    </location>
    <ligand>
        <name>Mg(2+)</name>
        <dbReference type="ChEBI" id="CHEBI:18420"/>
        <label>2</label>
    </ligand>
</feature>
<comment type="cofactor">
    <cofactor evidence="10">
        <name>Mg(2+)</name>
        <dbReference type="ChEBI" id="CHEBI:18420"/>
    </cofactor>
    <text evidence="10">Binds 2 magnesium ions per subunit.</text>
</comment>
<comment type="caution">
    <text evidence="10">Lacks conserved residue(s) required for the propagation of feature annotation.</text>
</comment>
<dbReference type="RefSeq" id="WP_327036967.1">
    <property type="nucleotide sequence ID" value="NZ_JAJVKR010000001.1"/>
</dbReference>
<evidence type="ECO:0000313" key="15">
    <source>
        <dbReference type="Proteomes" id="UP001553715"/>
    </source>
</evidence>
<feature type="domain" description="KARI C-terminal knotted" evidence="13">
    <location>
        <begin position="190"/>
        <end position="335"/>
    </location>
</feature>
<feature type="binding site" evidence="10">
    <location>
        <position position="55"/>
    </location>
    <ligand>
        <name>NADP(+)</name>
        <dbReference type="ChEBI" id="CHEBI:58349"/>
    </ligand>
</feature>
<feature type="binding site" evidence="10 11">
    <location>
        <position position="198"/>
    </location>
    <ligand>
        <name>Mg(2+)</name>
        <dbReference type="ChEBI" id="CHEBI:18420"/>
        <label>2</label>
    </ligand>
</feature>
<evidence type="ECO:0000256" key="6">
    <source>
        <dbReference type="ARBA" id="ARBA00022842"/>
    </source>
</evidence>
<keyword evidence="5 10" id="KW-0479">Metal-binding</keyword>
<dbReference type="NCBIfam" id="TIGR00465">
    <property type="entry name" value="ilvC"/>
    <property type="match status" value="1"/>
</dbReference>
<evidence type="ECO:0000256" key="4">
    <source>
        <dbReference type="ARBA" id="ARBA00022605"/>
    </source>
</evidence>
<feature type="domain" description="KARI N-terminal Rossmann" evidence="12">
    <location>
        <begin position="9"/>
        <end position="189"/>
    </location>
</feature>
<comment type="pathway">
    <text evidence="2 10">Amino-acid biosynthesis; L-isoleucine biosynthesis; L-isoleucine from 2-oxobutanoate: step 2/4.</text>
</comment>
<dbReference type="Gene3D" id="6.10.240.10">
    <property type="match status" value="1"/>
</dbReference>
<comment type="catalytic activity">
    <reaction evidence="10">
        <text>(2R,3R)-2,3-dihydroxy-3-methylpentanoate + NADP(+) = (S)-2-ethyl-2-hydroxy-3-oxobutanoate + NADPH + H(+)</text>
        <dbReference type="Rhea" id="RHEA:13493"/>
        <dbReference type="ChEBI" id="CHEBI:15378"/>
        <dbReference type="ChEBI" id="CHEBI:49256"/>
        <dbReference type="ChEBI" id="CHEBI:49258"/>
        <dbReference type="ChEBI" id="CHEBI:57783"/>
        <dbReference type="ChEBI" id="CHEBI:58349"/>
        <dbReference type="EC" id="1.1.1.86"/>
    </reaction>
</comment>
<keyword evidence="9 10" id="KW-0100">Branched-chain amino acid biosynthesis</keyword>
<accession>A0ABV3LCE5</accession>
<evidence type="ECO:0000313" key="14">
    <source>
        <dbReference type="EMBL" id="MEW1973542.1"/>
    </source>
</evidence>
<dbReference type="Pfam" id="PF01450">
    <property type="entry name" value="KARI_C"/>
    <property type="match status" value="1"/>
</dbReference>
<evidence type="ECO:0000256" key="2">
    <source>
        <dbReference type="ARBA" id="ARBA00004885"/>
    </source>
</evidence>
<sequence length="348" mass="37702">MKEKHNVSTEIFYDADADLSLIQGKKVAIVGYGSQGHAHAQNLRDSGVEVAIALKDGSKSAAKAEEAGFPVKSVADATTWADLIMILAPDQHQRTIYSESIAPNLAEGKTLAFAHGFNIRFGYIDAPEGVDVILVAPKAPGHTVRREFVAGRGIPDIIAVEKDASGQAWALALSYAKAIGGTRAGVIKTTFTEETETDLFGEQAVLCGGVSHLVQAGFETLTEAGYQPQIAYFEVLHELKLIVDLMWEGGIAKQRWSISDTAEYGDYVSGPRVIDSAVKESMKGVLADIQSGAFAKRFIDDQDNGAKEFQELRAKEEQHPIEVTGKELRSLFAWKQQDEDYVDGSAAR</sequence>
<dbReference type="InterPro" id="IPR008927">
    <property type="entry name" value="6-PGluconate_DH-like_C_sf"/>
</dbReference>
<dbReference type="HAMAP" id="MF_00435">
    <property type="entry name" value="IlvC"/>
    <property type="match status" value="1"/>
</dbReference>
<feature type="binding site" evidence="10 11">
    <location>
        <position position="259"/>
    </location>
    <ligand>
        <name>substrate</name>
    </ligand>
</feature>
<dbReference type="PROSITE" id="PS51850">
    <property type="entry name" value="KARI_N"/>
    <property type="match status" value="1"/>
</dbReference>
<dbReference type="Proteomes" id="UP001553715">
    <property type="component" value="Unassembled WGS sequence"/>
</dbReference>
<dbReference type="NCBIfam" id="NF009940">
    <property type="entry name" value="PRK13403.1"/>
    <property type="match status" value="1"/>
</dbReference>
<comment type="caution">
    <text evidence="14">The sequence shown here is derived from an EMBL/GenBank/DDBJ whole genome shotgun (WGS) entry which is preliminary data.</text>
</comment>
<protein>
    <recommendedName>
        <fullName evidence="10">Ketol-acid reductoisomerase (NADP(+))</fullName>
        <shortName evidence="10">KARI</shortName>
        <ecNumber evidence="10">1.1.1.86</ecNumber>
    </recommendedName>
    <alternativeName>
        <fullName evidence="10">Acetohydroxy-acid isomeroreductase</fullName>
        <shortName evidence="10">AHIR</shortName>
    </alternativeName>
    <alternativeName>
        <fullName evidence="10">Alpha-keto-beta-hydroxylacyl reductoisomerase</fullName>
    </alternativeName>
</protein>
<feature type="binding site" evidence="10 11">
    <location>
        <position position="202"/>
    </location>
    <ligand>
        <name>Mg(2+)</name>
        <dbReference type="ChEBI" id="CHEBI:18420"/>
        <label>1</label>
    </ligand>
</feature>
<dbReference type="InterPro" id="IPR000506">
    <property type="entry name" value="KARI_C"/>
</dbReference>
<evidence type="ECO:0000256" key="1">
    <source>
        <dbReference type="ARBA" id="ARBA00004864"/>
    </source>
</evidence>
<dbReference type="InterPro" id="IPR036291">
    <property type="entry name" value="NAD(P)-bd_dom_sf"/>
</dbReference>
<dbReference type="NCBIfam" id="NF004017">
    <property type="entry name" value="PRK05479.1"/>
    <property type="match status" value="1"/>
</dbReference>
<evidence type="ECO:0000256" key="11">
    <source>
        <dbReference type="PROSITE-ProRule" id="PRU01198"/>
    </source>
</evidence>
<dbReference type="InterPro" id="IPR013116">
    <property type="entry name" value="KARI_N"/>
</dbReference>
<evidence type="ECO:0000259" key="12">
    <source>
        <dbReference type="PROSITE" id="PS51850"/>
    </source>
</evidence>
<comment type="catalytic activity">
    <reaction evidence="10">
        <text>(2R)-2,3-dihydroxy-3-methylbutanoate + NADP(+) = (2S)-2-acetolactate + NADPH + H(+)</text>
        <dbReference type="Rhea" id="RHEA:22068"/>
        <dbReference type="ChEBI" id="CHEBI:15378"/>
        <dbReference type="ChEBI" id="CHEBI:49072"/>
        <dbReference type="ChEBI" id="CHEBI:57783"/>
        <dbReference type="ChEBI" id="CHEBI:58349"/>
        <dbReference type="ChEBI" id="CHEBI:58476"/>
        <dbReference type="EC" id="1.1.1.86"/>
    </reaction>
</comment>
<feature type="binding site" evidence="10">
    <location>
        <position position="60"/>
    </location>
    <ligand>
        <name>NADP(+)</name>
        <dbReference type="ChEBI" id="CHEBI:58349"/>
    </ligand>
</feature>
<dbReference type="GO" id="GO:0004455">
    <property type="term" value="F:ketol-acid reductoisomerase activity"/>
    <property type="evidence" value="ECO:0007669"/>
    <property type="project" value="UniProtKB-EC"/>
</dbReference>
<dbReference type="PANTHER" id="PTHR21371:SF1">
    <property type="entry name" value="KETOL-ACID REDUCTOISOMERASE, MITOCHONDRIAL"/>
    <property type="match status" value="1"/>
</dbReference>
<feature type="active site" evidence="10">
    <location>
        <position position="115"/>
    </location>
</feature>
<feature type="binding site" evidence="10">
    <location>
        <begin position="32"/>
        <end position="35"/>
    </location>
    <ligand>
        <name>NADP(+)</name>
        <dbReference type="ChEBI" id="CHEBI:58349"/>
    </ligand>
</feature>
<keyword evidence="15" id="KW-1185">Reference proteome</keyword>
<keyword evidence="7 10" id="KW-0521">NADP</keyword>
<dbReference type="EMBL" id="JBFBMH010000001">
    <property type="protein sequence ID" value="MEW1973542.1"/>
    <property type="molecule type" value="Genomic_DNA"/>
</dbReference>
<reference evidence="14 15" key="1">
    <citation type="submission" date="2024-06" db="EMBL/GenBank/DDBJ databases">
        <title>The Natural Products Discovery Center: Release of the First 8490 Sequenced Strains for Exploring Actinobacteria Biosynthetic Diversity.</title>
        <authorList>
            <person name="Kalkreuter E."/>
            <person name="Kautsar S.A."/>
            <person name="Yang D."/>
            <person name="Bader C.D."/>
            <person name="Teijaro C.N."/>
            <person name="Fluegel L."/>
            <person name="Davis C.M."/>
            <person name="Simpson J.R."/>
            <person name="Lauterbach L."/>
            <person name="Steele A.D."/>
            <person name="Gui C."/>
            <person name="Meng S."/>
            <person name="Li G."/>
            <person name="Viehrig K."/>
            <person name="Ye F."/>
            <person name="Su P."/>
            <person name="Kiefer A.F."/>
            <person name="Nichols A."/>
            <person name="Cepeda A.J."/>
            <person name="Yan W."/>
            <person name="Fan B."/>
            <person name="Jiang Y."/>
            <person name="Adhikari A."/>
            <person name="Zheng C.-J."/>
            <person name="Schuster L."/>
            <person name="Cowan T.M."/>
            <person name="Smanski M.J."/>
            <person name="Chevrette M.G."/>
            <person name="De Carvalho L.P.S."/>
            <person name="Shen B."/>
        </authorList>
    </citation>
    <scope>NUCLEOTIDE SEQUENCE [LARGE SCALE GENOMIC DNA]</scope>
    <source>
        <strain evidence="14 15">NPDC077434</strain>
    </source>
</reference>
<feature type="binding site" evidence="10 11">
    <location>
        <position position="198"/>
    </location>
    <ligand>
        <name>Mg(2+)</name>
        <dbReference type="ChEBI" id="CHEBI:18420"/>
        <label>1</label>
    </ligand>
</feature>
<dbReference type="InterPro" id="IPR014359">
    <property type="entry name" value="KARI_prok"/>
</dbReference>
<dbReference type="Gene3D" id="3.40.50.720">
    <property type="entry name" value="NAD(P)-binding Rossmann-like Domain"/>
    <property type="match status" value="1"/>
</dbReference>
<evidence type="ECO:0000256" key="3">
    <source>
        <dbReference type="ARBA" id="ARBA00010318"/>
    </source>
</evidence>
<dbReference type="SUPFAM" id="SSF48179">
    <property type="entry name" value="6-phosphogluconate dehydrogenase C-terminal domain-like"/>
    <property type="match status" value="1"/>
</dbReference>
<feature type="binding site" evidence="10">
    <location>
        <position position="141"/>
    </location>
    <ligand>
        <name>NADP(+)</name>
        <dbReference type="ChEBI" id="CHEBI:58349"/>
    </ligand>
</feature>
<evidence type="ECO:0000256" key="9">
    <source>
        <dbReference type="ARBA" id="ARBA00023304"/>
    </source>
</evidence>
<dbReference type="EC" id="1.1.1.86" evidence="10"/>
<dbReference type="InterPro" id="IPR013023">
    <property type="entry name" value="KARI"/>
</dbReference>
<dbReference type="PANTHER" id="PTHR21371">
    <property type="entry name" value="KETOL-ACID REDUCTOISOMERASE, MITOCHONDRIAL"/>
    <property type="match status" value="1"/>
</dbReference>
<feature type="binding site" evidence="10 11">
    <location>
        <position position="238"/>
    </location>
    <ligand>
        <name>Mg(2+)</name>
        <dbReference type="ChEBI" id="CHEBI:18420"/>
        <label>2</label>
    </ligand>
</feature>
<gene>
    <name evidence="10 14" type="primary">ilvC</name>
    <name evidence="14" type="ORF">AB0301_00455</name>
</gene>
<dbReference type="SUPFAM" id="SSF51735">
    <property type="entry name" value="NAD(P)-binding Rossmann-fold domains"/>
    <property type="match status" value="1"/>
</dbReference>
<name>A0ABV3LCE5_9MICO</name>